<feature type="transmembrane region" description="Helical" evidence="5">
    <location>
        <begin position="91"/>
        <end position="111"/>
    </location>
</feature>
<dbReference type="GO" id="GO:0015179">
    <property type="term" value="F:L-amino acid transmembrane transporter activity"/>
    <property type="evidence" value="ECO:0007669"/>
    <property type="project" value="TreeGrafter"/>
</dbReference>
<feature type="transmembrane region" description="Helical" evidence="5">
    <location>
        <begin position="289"/>
        <end position="306"/>
    </location>
</feature>
<feature type="transmembrane region" description="Helical" evidence="5">
    <location>
        <begin position="468"/>
        <end position="494"/>
    </location>
</feature>
<evidence type="ECO:0000256" key="2">
    <source>
        <dbReference type="ARBA" id="ARBA00022692"/>
    </source>
</evidence>
<feature type="transmembrane region" description="Helical" evidence="5">
    <location>
        <begin position="356"/>
        <end position="381"/>
    </location>
</feature>
<evidence type="ECO:0000259" key="6">
    <source>
        <dbReference type="Pfam" id="PF01490"/>
    </source>
</evidence>
<dbReference type="InterPro" id="IPR013057">
    <property type="entry name" value="AA_transpt_TM"/>
</dbReference>
<dbReference type="PANTHER" id="PTHR22950:SF460">
    <property type="entry name" value="PROTON-COUPLED AMINO ACID TRANSPORTER 4-LIKE PROTEIN"/>
    <property type="match status" value="1"/>
</dbReference>
<comment type="subcellular location">
    <subcellularLocation>
        <location evidence="1">Membrane</location>
        <topology evidence="1">Multi-pass membrane protein</topology>
    </subcellularLocation>
</comment>
<feature type="domain" description="Amino acid transporter transmembrane" evidence="6">
    <location>
        <begin position="245"/>
        <end position="528"/>
    </location>
</feature>
<feature type="transmembrane region" description="Helical" evidence="5">
    <location>
        <begin position="181"/>
        <end position="201"/>
    </location>
</feature>
<feature type="transmembrane region" description="Helical" evidence="5">
    <location>
        <begin position="401"/>
        <end position="424"/>
    </location>
</feature>
<feature type="transmembrane region" description="Helical" evidence="5">
    <location>
        <begin position="506"/>
        <end position="528"/>
    </location>
</feature>
<dbReference type="EMBL" id="OA569467">
    <property type="protein sequence ID" value="CAD7202516.1"/>
    <property type="molecule type" value="Genomic_DNA"/>
</dbReference>
<sequence>MEYKLRAATKTTSLLHTPTKNINSVDTVLHLVATTFFQCGQYKCETNGVPVTALVGSTTPLVEKLAPEDEEMGYNPFEHRKLSHPTSDMDTLIHLLKGSLGSGILAMPLAFYNSGLLFGVLATFVIGFICTYCVHVLVKCAHILCRRTQVPSLGFAEIAEAAFLAGPPAVQRLSGVASATINWFLGIDLLGCCCVYIVFVAKNLKQLYLDQEGGLGTYMVFVVIHTYGEVTDQQNVSGDNSLTESYMAVVDFYTDDHWDLRIYMVLMMPVLIAINMVRNLKYLAPLSMIANLLIATGLAITFYYIFSDMPALETRPNFSTWHQLPLFFGTAIFALEGIGVVMPLENNMKTPTHFVGCPGVLNIGMFVVVTLYTSVGFFGYLKYGDETKGSITLNLPTEEVLAQSVKVMIAVAIFFTYALQFYVPMEIIWKAVNHRFGAHKLTAEYIIRIVLVIATVGIAAAIPNLGPFISLVGAVCLSTLGIMFPAIIELVTFWEDPGLGRFNWVLWKNLAIILFGVLGFVTGTYSSIDEIVREFGTNIE</sequence>
<keyword evidence="3 5" id="KW-1133">Transmembrane helix</keyword>
<evidence type="ECO:0000256" key="5">
    <source>
        <dbReference type="SAM" id="Phobius"/>
    </source>
</evidence>
<evidence type="ECO:0000256" key="3">
    <source>
        <dbReference type="ARBA" id="ARBA00022989"/>
    </source>
</evidence>
<feature type="transmembrane region" description="Helical" evidence="5">
    <location>
        <begin position="117"/>
        <end position="138"/>
    </location>
</feature>
<evidence type="ECO:0000256" key="1">
    <source>
        <dbReference type="ARBA" id="ARBA00004141"/>
    </source>
</evidence>
<accession>A0A7R8ZEM7</accession>
<keyword evidence="4 5" id="KW-0472">Membrane</keyword>
<name>A0A7R8ZEM7_TIMDO</name>
<protein>
    <recommendedName>
        <fullName evidence="6">Amino acid transporter transmembrane domain-containing protein</fullName>
    </recommendedName>
</protein>
<feature type="transmembrane region" description="Helical" evidence="5">
    <location>
        <begin position="260"/>
        <end position="277"/>
    </location>
</feature>
<reference evidence="7" key="1">
    <citation type="submission" date="2020-11" db="EMBL/GenBank/DDBJ databases">
        <authorList>
            <person name="Tran Van P."/>
        </authorList>
    </citation>
    <scope>NUCLEOTIDE SEQUENCE</scope>
</reference>
<feature type="transmembrane region" description="Helical" evidence="5">
    <location>
        <begin position="445"/>
        <end position="462"/>
    </location>
</feature>
<organism evidence="7">
    <name type="scientific">Timema douglasi</name>
    <name type="common">Walking stick</name>
    <dbReference type="NCBI Taxonomy" id="61478"/>
    <lineage>
        <taxon>Eukaryota</taxon>
        <taxon>Metazoa</taxon>
        <taxon>Ecdysozoa</taxon>
        <taxon>Arthropoda</taxon>
        <taxon>Hexapoda</taxon>
        <taxon>Insecta</taxon>
        <taxon>Pterygota</taxon>
        <taxon>Neoptera</taxon>
        <taxon>Polyneoptera</taxon>
        <taxon>Phasmatodea</taxon>
        <taxon>Timematodea</taxon>
        <taxon>Timematoidea</taxon>
        <taxon>Timematidae</taxon>
        <taxon>Timema</taxon>
    </lineage>
</organism>
<proteinExistence type="predicted"/>
<feature type="domain" description="Amino acid transporter transmembrane" evidence="6">
    <location>
        <begin position="85"/>
        <end position="208"/>
    </location>
</feature>
<evidence type="ECO:0000313" key="7">
    <source>
        <dbReference type="EMBL" id="CAD7202516.1"/>
    </source>
</evidence>
<dbReference type="AlphaFoldDB" id="A0A7R8ZEM7"/>
<keyword evidence="2 5" id="KW-0812">Transmembrane</keyword>
<dbReference type="GO" id="GO:0005774">
    <property type="term" value="C:vacuolar membrane"/>
    <property type="evidence" value="ECO:0007669"/>
    <property type="project" value="TreeGrafter"/>
</dbReference>
<gene>
    <name evidence="7" type="ORF">TDIB3V08_LOCUS8698</name>
</gene>
<dbReference type="PANTHER" id="PTHR22950">
    <property type="entry name" value="AMINO ACID TRANSPORTER"/>
    <property type="match status" value="1"/>
</dbReference>
<evidence type="ECO:0000256" key="4">
    <source>
        <dbReference type="ARBA" id="ARBA00023136"/>
    </source>
</evidence>
<feature type="transmembrane region" description="Helical" evidence="5">
    <location>
        <begin position="326"/>
        <end position="344"/>
    </location>
</feature>
<dbReference type="Pfam" id="PF01490">
    <property type="entry name" value="Aa_trans"/>
    <property type="match status" value="2"/>
</dbReference>